<dbReference type="EMBL" id="MT142610">
    <property type="protein sequence ID" value="QJA86027.1"/>
    <property type="molecule type" value="Genomic_DNA"/>
</dbReference>
<name>A0A6M3KB97_9ZZZZ</name>
<organism evidence="1">
    <name type="scientific">viral metagenome</name>
    <dbReference type="NCBI Taxonomy" id="1070528"/>
    <lineage>
        <taxon>unclassified sequences</taxon>
        <taxon>metagenomes</taxon>
        <taxon>organismal metagenomes</taxon>
    </lineage>
</organism>
<evidence type="ECO:0000313" key="2">
    <source>
        <dbReference type="EMBL" id="QJA86027.1"/>
    </source>
</evidence>
<accession>A0A6M3KB97</accession>
<reference evidence="1" key="1">
    <citation type="submission" date="2020-03" db="EMBL/GenBank/DDBJ databases">
        <title>The deep terrestrial virosphere.</title>
        <authorList>
            <person name="Holmfeldt K."/>
            <person name="Nilsson E."/>
            <person name="Simone D."/>
            <person name="Lopez-Fernandez M."/>
            <person name="Wu X."/>
            <person name="de Brujin I."/>
            <person name="Lundin D."/>
            <person name="Andersson A."/>
            <person name="Bertilsson S."/>
            <person name="Dopson M."/>
        </authorList>
    </citation>
    <scope>NUCLEOTIDE SEQUENCE</scope>
    <source>
        <strain evidence="1">MM415A00943</strain>
        <strain evidence="2">MM415B02148</strain>
    </source>
</reference>
<protein>
    <submittedName>
        <fullName evidence="1">Uncharacterized protein</fullName>
    </submittedName>
</protein>
<gene>
    <name evidence="1" type="ORF">MM415A00943_0035</name>
    <name evidence="2" type="ORF">MM415B02148_0013</name>
</gene>
<proteinExistence type="predicted"/>
<evidence type="ECO:0000313" key="1">
    <source>
        <dbReference type="EMBL" id="QJA79132.1"/>
    </source>
</evidence>
<dbReference type="EMBL" id="MT142367">
    <property type="protein sequence ID" value="QJA79132.1"/>
    <property type="molecule type" value="Genomic_DNA"/>
</dbReference>
<dbReference type="AlphaFoldDB" id="A0A6M3KB97"/>
<sequence length="73" mass="8211">MSKGTFLEDPRWCWRLTIPKNGEKDPLWINLYTIEDVKIAVLYLAGAGKKGHPLHEELVAIAAAHPEFGLKVI</sequence>